<reference evidence="1" key="1">
    <citation type="submission" date="2022-06" db="EMBL/GenBank/DDBJ databases">
        <title>De novo draft assembly of the Pseudomonas mercurotoleraris sp. nov., isolated from the plants rhizosphere.</title>
        <authorList>
            <person name="Robas M."/>
            <person name="Gonzalez D."/>
            <person name="Fernandez V.M."/>
            <person name="Luna L."/>
            <person name="Provanza A."/>
            <person name="Jimenez P.A."/>
        </authorList>
    </citation>
    <scope>NUCLEOTIDE SEQUENCE</scope>
    <source>
        <strain evidence="1">SAICEUPSM</strain>
    </source>
</reference>
<dbReference type="Pfam" id="PF20553">
    <property type="entry name" value="Methyltransf_35"/>
    <property type="match status" value="1"/>
</dbReference>
<dbReference type="InterPro" id="IPR046788">
    <property type="entry name" value="Methyltransf_35"/>
</dbReference>
<name>A0ABT2Y1R8_9PSED</name>
<sequence>MSNSGRKINYSIRPAKSIERKMMRDVFSCLRHYAPLRDYQYIGFGSKYFVDFSLFHRHLGIENLISIEADTTNIERYEFNKPYSSIQMKFGRSTDVLPQLSAQPGRKIYWLDYDGTFSPYMLDDAAIIAGTIESGSIYSASFNCAPLISGSNHNLSSEEIESKLVDLVGRPYVQPGIDTRGWKQSKQLAVFLKECLKKELQKIITIRNTALPPEERIIIDQVLFFKYADGCDMATVAFIVYKESDTQIHSSCRFNELYFHKNGDSPFEIKTPNLTIKEIRHIMETMPEREKLSKRIFTDKDIDALWDNYRYFPNFTEIEST</sequence>
<organism evidence="1 2">
    <name type="scientific">Pseudomonas mercuritolerans</name>
    <dbReference type="NCBI Taxonomy" id="2951809"/>
    <lineage>
        <taxon>Bacteria</taxon>
        <taxon>Pseudomonadati</taxon>
        <taxon>Pseudomonadota</taxon>
        <taxon>Gammaproteobacteria</taxon>
        <taxon>Pseudomonadales</taxon>
        <taxon>Pseudomonadaceae</taxon>
        <taxon>Pseudomonas</taxon>
    </lineage>
</organism>
<evidence type="ECO:0000313" key="1">
    <source>
        <dbReference type="EMBL" id="MCV2224899.1"/>
    </source>
</evidence>
<gene>
    <name evidence="1" type="ORF">ND528_25410</name>
</gene>
<accession>A0ABT2Y1R8</accession>
<protein>
    <submittedName>
        <fullName evidence="1">Uncharacterized protein</fullName>
    </submittedName>
</protein>
<dbReference type="RefSeq" id="WP_263471465.1">
    <property type="nucleotide sequence ID" value="NZ_JAMSHA010000010.1"/>
</dbReference>
<keyword evidence="2" id="KW-1185">Reference proteome</keyword>
<dbReference type="Proteomes" id="UP001063475">
    <property type="component" value="Unassembled WGS sequence"/>
</dbReference>
<proteinExistence type="predicted"/>
<comment type="caution">
    <text evidence="1">The sequence shown here is derived from an EMBL/GenBank/DDBJ whole genome shotgun (WGS) entry which is preliminary data.</text>
</comment>
<evidence type="ECO:0000313" key="2">
    <source>
        <dbReference type="Proteomes" id="UP001063475"/>
    </source>
</evidence>
<dbReference type="EMBL" id="JAMSHA010000010">
    <property type="protein sequence ID" value="MCV2224899.1"/>
    <property type="molecule type" value="Genomic_DNA"/>
</dbReference>